<name>A0A7J7HKB1_CAMSI</name>
<comment type="caution">
    <text evidence="1">The sequence shown here is derived from an EMBL/GenBank/DDBJ whole genome shotgun (WGS) entry which is preliminary data.</text>
</comment>
<reference evidence="1 2" key="2">
    <citation type="submission" date="2020-07" db="EMBL/GenBank/DDBJ databases">
        <title>Genome assembly of wild tea tree DASZ reveals pedigree and selection history of tea varieties.</title>
        <authorList>
            <person name="Zhang W."/>
        </authorList>
    </citation>
    <scope>NUCLEOTIDE SEQUENCE [LARGE SCALE GENOMIC DNA]</scope>
    <source>
        <strain evidence="2">cv. G240</strain>
        <tissue evidence="1">Leaf</tissue>
    </source>
</reference>
<organism evidence="1 2">
    <name type="scientific">Camellia sinensis</name>
    <name type="common">Tea plant</name>
    <name type="synonym">Thea sinensis</name>
    <dbReference type="NCBI Taxonomy" id="4442"/>
    <lineage>
        <taxon>Eukaryota</taxon>
        <taxon>Viridiplantae</taxon>
        <taxon>Streptophyta</taxon>
        <taxon>Embryophyta</taxon>
        <taxon>Tracheophyta</taxon>
        <taxon>Spermatophyta</taxon>
        <taxon>Magnoliopsida</taxon>
        <taxon>eudicotyledons</taxon>
        <taxon>Gunneridae</taxon>
        <taxon>Pentapetalae</taxon>
        <taxon>asterids</taxon>
        <taxon>Ericales</taxon>
        <taxon>Theaceae</taxon>
        <taxon>Camellia</taxon>
    </lineage>
</organism>
<evidence type="ECO:0000313" key="2">
    <source>
        <dbReference type="Proteomes" id="UP000593564"/>
    </source>
</evidence>
<reference evidence="2" key="1">
    <citation type="journal article" date="2020" name="Nat. Commun.">
        <title>Genome assembly of wild tea tree DASZ reveals pedigree and selection history of tea varieties.</title>
        <authorList>
            <person name="Zhang W."/>
            <person name="Zhang Y."/>
            <person name="Qiu H."/>
            <person name="Guo Y."/>
            <person name="Wan H."/>
            <person name="Zhang X."/>
            <person name="Scossa F."/>
            <person name="Alseekh S."/>
            <person name="Zhang Q."/>
            <person name="Wang P."/>
            <person name="Xu L."/>
            <person name="Schmidt M.H."/>
            <person name="Jia X."/>
            <person name="Li D."/>
            <person name="Zhu A."/>
            <person name="Guo F."/>
            <person name="Chen W."/>
            <person name="Ni D."/>
            <person name="Usadel B."/>
            <person name="Fernie A.R."/>
            <person name="Wen W."/>
        </authorList>
    </citation>
    <scope>NUCLEOTIDE SEQUENCE [LARGE SCALE GENOMIC DNA]</scope>
    <source>
        <strain evidence="2">cv. G240</strain>
    </source>
</reference>
<protein>
    <submittedName>
        <fullName evidence="1">Uncharacterized protein</fullName>
    </submittedName>
</protein>
<dbReference type="EMBL" id="JACBKZ010000004">
    <property type="protein sequence ID" value="KAF5953139.1"/>
    <property type="molecule type" value="Genomic_DNA"/>
</dbReference>
<gene>
    <name evidence="1" type="ORF">HYC85_011083</name>
</gene>
<accession>A0A7J7HKB1</accession>
<sequence length="119" mass="13246">MADDNWDLHAVVRGCATTSSTTTTSDSYTPSIFQALDDHRFRFFADPFEEAKTSRVEDLNDLFKPFFPKISLQKQQPPQIKPFSSPPLSIVAAATTTTTTTKATSSKPTSKAICFYSYH</sequence>
<evidence type="ECO:0000313" key="1">
    <source>
        <dbReference type="EMBL" id="KAF5953139.1"/>
    </source>
</evidence>
<dbReference type="Proteomes" id="UP000593564">
    <property type="component" value="Unassembled WGS sequence"/>
</dbReference>
<proteinExistence type="predicted"/>
<keyword evidence="2" id="KW-1185">Reference proteome</keyword>
<dbReference type="AlphaFoldDB" id="A0A7J7HKB1"/>